<dbReference type="RefSeq" id="WP_149619486.1">
    <property type="nucleotide sequence ID" value="NZ_VOBL01000008.1"/>
</dbReference>
<organism evidence="2 3">
    <name type="scientific">Paeniglutamicibacter gangotriensis</name>
    <dbReference type="NCBI Taxonomy" id="254787"/>
    <lineage>
        <taxon>Bacteria</taxon>
        <taxon>Bacillati</taxon>
        <taxon>Actinomycetota</taxon>
        <taxon>Actinomycetes</taxon>
        <taxon>Micrococcales</taxon>
        <taxon>Micrococcaceae</taxon>
        <taxon>Paeniglutamicibacter</taxon>
    </lineage>
</organism>
<evidence type="ECO:0000313" key="2">
    <source>
        <dbReference type="EMBL" id="KAA0977102.1"/>
    </source>
</evidence>
<feature type="transmembrane region" description="Helical" evidence="1">
    <location>
        <begin position="138"/>
        <end position="156"/>
    </location>
</feature>
<keyword evidence="1" id="KW-0812">Transmembrane</keyword>
<proteinExistence type="predicted"/>
<dbReference type="OrthoDB" id="4937800at2"/>
<accession>A0A5B0EFE5</accession>
<evidence type="ECO:0000313" key="3">
    <source>
        <dbReference type="Proteomes" id="UP000323856"/>
    </source>
</evidence>
<dbReference type="EMBL" id="VOBL01000008">
    <property type="protein sequence ID" value="KAA0977102.1"/>
    <property type="molecule type" value="Genomic_DNA"/>
</dbReference>
<reference evidence="2 3" key="1">
    <citation type="submission" date="2019-07" db="EMBL/GenBank/DDBJ databases">
        <title>Analysis of the biochemical properties, biological activity and biotechnological potential of siderophores and biosurfactants produced by Antarctic psychrotolerant bacteria.</title>
        <authorList>
            <person name="Styczynski M."/>
            <person name="Krucon T."/>
            <person name="Decewicz P."/>
            <person name="Dziewit L."/>
        </authorList>
    </citation>
    <scope>NUCLEOTIDE SEQUENCE [LARGE SCALE GENOMIC DNA]</scope>
    <source>
        <strain evidence="2 3">ANT_H27</strain>
    </source>
</reference>
<feature type="transmembrane region" description="Helical" evidence="1">
    <location>
        <begin position="34"/>
        <end position="55"/>
    </location>
</feature>
<feature type="transmembrane region" description="Helical" evidence="1">
    <location>
        <begin position="200"/>
        <end position="225"/>
    </location>
</feature>
<name>A0A5B0EFE5_9MICC</name>
<feature type="transmembrane region" description="Helical" evidence="1">
    <location>
        <begin position="176"/>
        <end position="194"/>
    </location>
</feature>
<sequence>MSDWIAGILAVIFTFLAIIRSPSVLHDQAKVRLWLAHLVMALALWLSVTPVYMAVDAVLGGRNIANLVSHFGFLVIFWLGGAEVALGLGRHDLYRLVHGTIGAMVLGAGAAAMAATFIAAAPEYSAMGLNPFRDDPLIILYKVLSYLYPGFVAAVLARPMLRASADSPGLLGPAKWWMAVGFMLVPLVPVAHLGELLHPGYAMVVDLVLYPAIIMVATGATLAFIARLKINRDASPNHRQQAEHTD</sequence>
<protein>
    <submittedName>
        <fullName evidence="2">Uncharacterized protein</fullName>
    </submittedName>
</protein>
<gene>
    <name evidence="2" type="ORF">FQ154_09360</name>
</gene>
<feature type="transmembrane region" description="Helical" evidence="1">
    <location>
        <begin position="96"/>
        <end position="118"/>
    </location>
</feature>
<keyword evidence="1" id="KW-1133">Transmembrane helix</keyword>
<dbReference type="AlphaFoldDB" id="A0A5B0EFE5"/>
<feature type="transmembrane region" description="Helical" evidence="1">
    <location>
        <begin position="6"/>
        <end position="22"/>
    </location>
</feature>
<dbReference type="Proteomes" id="UP000323856">
    <property type="component" value="Unassembled WGS sequence"/>
</dbReference>
<feature type="transmembrane region" description="Helical" evidence="1">
    <location>
        <begin position="67"/>
        <end position="89"/>
    </location>
</feature>
<comment type="caution">
    <text evidence="2">The sequence shown here is derived from an EMBL/GenBank/DDBJ whole genome shotgun (WGS) entry which is preliminary data.</text>
</comment>
<evidence type="ECO:0000256" key="1">
    <source>
        <dbReference type="SAM" id="Phobius"/>
    </source>
</evidence>
<keyword evidence="1" id="KW-0472">Membrane</keyword>